<organism evidence="2 3">
    <name type="scientific">Setomelanomma holmii</name>
    <dbReference type="NCBI Taxonomy" id="210430"/>
    <lineage>
        <taxon>Eukaryota</taxon>
        <taxon>Fungi</taxon>
        <taxon>Dikarya</taxon>
        <taxon>Ascomycota</taxon>
        <taxon>Pezizomycotina</taxon>
        <taxon>Dothideomycetes</taxon>
        <taxon>Pleosporomycetidae</taxon>
        <taxon>Pleosporales</taxon>
        <taxon>Pleosporineae</taxon>
        <taxon>Phaeosphaeriaceae</taxon>
        <taxon>Setomelanomma</taxon>
    </lineage>
</organism>
<evidence type="ECO:0000313" key="3">
    <source>
        <dbReference type="Proteomes" id="UP000799777"/>
    </source>
</evidence>
<protein>
    <submittedName>
        <fullName evidence="2">Uncharacterized protein</fullName>
    </submittedName>
</protein>
<proteinExistence type="predicted"/>
<name>A0A9P4HIE3_9PLEO</name>
<comment type="caution">
    <text evidence="2">The sequence shown here is derived from an EMBL/GenBank/DDBJ whole genome shotgun (WGS) entry which is preliminary data.</text>
</comment>
<dbReference type="Proteomes" id="UP000799777">
    <property type="component" value="Unassembled WGS sequence"/>
</dbReference>
<evidence type="ECO:0000256" key="1">
    <source>
        <dbReference type="SAM" id="MobiDB-lite"/>
    </source>
</evidence>
<feature type="compositionally biased region" description="Polar residues" evidence="1">
    <location>
        <begin position="84"/>
        <end position="96"/>
    </location>
</feature>
<accession>A0A9P4HIE3</accession>
<feature type="region of interest" description="Disordered" evidence="1">
    <location>
        <begin position="1"/>
        <end position="127"/>
    </location>
</feature>
<gene>
    <name evidence="2" type="ORF">EK21DRAFT_84954</name>
</gene>
<evidence type="ECO:0000313" key="2">
    <source>
        <dbReference type="EMBL" id="KAF2034834.1"/>
    </source>
</evidence>
<dbReference type="EMBL" id="ML978159">
    <property type="protein sequence ID" value="KAF2034834.1"/>
    <property type="molecule type" value="Genomic_DNA"/>
</dbReference>
<keyword evidence="3" id="KW-1185">Reference proteome</keyword>
<sequence>MSAFNSTKPSPLQQDQDSPPDRVQIKASTLAPESEPAPKDKVAQAQSAEAETTADRPLTKTQVAAAATRARMMEFVGTRHRQGRSSSSIGTINSGPSRFKDDHKKNMGGGEQDLSQSKDVEIEDLLG</sequence>
<reference evidence="2" key="1">
    <citation type="journal article" date="2020" name="Stud. Mycol.">
        <title>101 Dothideomycetes genomes: a test case for predicting lifestyles and emergence of pathogens.</title>
        <authorList>
            <person name="Haridas S."/>
            <person name="Albert R."/>
            <person name="Binder M."/>
            <person name="Bloem J."/>
            <person name="Labutti K."/>
            <person name="Salamov A."/>
            <person name="Andreopoulos B."/>
            <person name="Baker S."/>
            <person name="Barry K."/>
            <person name="Bills G."/>
            <person name="Bluhm B."/>
            <person name="Cannon C."/>
            <person name="Castanera R."/>
            <person name="Culley D."/>
            <person name="Daum C."/>
            <person name="Ezra D."/>
            <person name="Gonzalez J."/>
            <person name="Henrissat B."/>
            <person name="Kuo A."/>
            <person name="Liang C."/>
            <person name="Lipzen A."/>
            <person name="Lutzoni F."/>
            <person name="Magnuson J."/>
            <person name="Mondo S."/>
            <person name="Nolan M."/>
            <person name="Ohm R."/>
            <person name="Pangilinan J."/>
            <person name="Park H.-J."/>
            <person name="Ramirez L."/>
            <person name="Alfaro M."/>
            <person name="Sun H."/>
            <person name="Tritt A."/>
            <person name="Yoshinaga Y."/>
            <person name="Zwiers L.-H."/>
            <person name="Turgeon B."/>
            <person name="Goodwin S."/>
            <person name="Spatafora J."/>
            <person name="Crous P."/>
            <person name="Grigoriev I."/>
        </authorList>
    </citation>
    <scope>NUCLEOTIDE SEQUENCE</scope>
    <source>
        <strain evidence="2">CBS 110217</strain>
    </source>
</reference>
<dbReference type="AlphaFoldDB" id="A0A9P4HIE3"/>